<feature type="region of interest" description="Disordered" evidence="6">
    <location>
        <begin position="339"/>
        <end position="365"/>
    </location>
</feature>
<dbReference type="InterPro" id="IPR021980">
    <property type="entry name" value="PHTF1/2_N"/>
</dbReference>
<protein>
    <submittedName>
        <fullName evidence="10">Homeodomain transcription factor isoform X1</fullName>
    </submittedName>
</protein>
<feature type="compositionally biased region" description="Basic residues" evidence="6">
    <location>
        <begin position="180"/>
        <end position="189"/>
    </location>
</feature>
<evidence type="ECO:0000256" key="1">
    <source>
        <dbReference type="ARBA" id="ARBA00004141"/>
    </source>
</evidence>
<feature type="domain" description="PHTF1/2 N-terminal" evidence="8">
    <location>
        <begin position="1"/>
        <end position="155"/>
    </location>
</feature>
<gene>
    <name evidence="10" type="primary">LOC117239488</name>
</gene>
<evidence type="ECO:0000313" key="10">
    <source>
        <dbReference type="RefSeq" id="XP_033360976.1"/>
    </source>
</evidence>
<feature type="compositionally biased region" description="Polar residues" evidence="6">
    <location>
        <begin position="197"/>
        <end position="207"/>
    </location>
</feature>
<dbReference type="PANTHER" id="PTHR12680:SF6">
    <property type="entry name" value="PROTEIN PHTF"/>
    <property type="match status" value="1"/>
</dbReference>
<keyword evidence="10" id="KW-0371">Homeobox</keyword>
<name>A0A6J3L8P8_9HYME</name>
<evidence type="ECO:0000259" key="8">
    <source>
        <dbReference type="Pfam" id="PF12129"/>
    </source>
</evidence>
<organism evidence="9 10">
    <name type="scientific">Bombus vosnesenskii</name>
    <dbReference type="NCBI Taxonomy" id="207650"/>
    <lineage>
        <taxon>Eukaryota</taxon>
        <taxon>Metazoa</taxon>
        <taxon>Ecdysozoa</taxon>
        <taxon>Arthropoda</taxon>
        <taxon>Hexapoda</taxon>
        <taxon>Insecta</taxon>
        <taxon>Pterygota</taxon>
        <taxon>Neoptera</taxon>
        <taxon>Endopterygota</taxon>
        <taxon>Hymenoptera</taxon>
        <taxon>Apocrita</taxon>
        <taxon>Aculeata</taxon>
        <taxon>Apoidea</taxon>
        <taxon>Anthophila</taxon>
        <taxon>Apidae</taxon>
        <taxon>Bombus</taxon>
        <taxon>Pyrobombus</taxon>
    </lineage>
</organism>
<feature type="transmembrane region" description="Helical" evidence="7">
    <location>
        <begin position="97"/>
        <end position="115"/>
    </location>
</feature>
<comment type="subcellular location">
    <subcellularLocation>
        <location evidence="1">Membrane</location>
        <topology evidence="1">Multi-pass membrane protein</topology>
    </subcellularLocation>
</comment>
<keyword evidence="3 7" id="KW-1133">Transmembrane helix</keyword>
<dbReference type="GO" id="GO:0003677">
    <property type="term" value="F:DNA binding"/>
    <property type="evidence" value="ECO:0007669"/>
    <property type="project" value="UniProtKB-KW"/>
</dbReference>
<dbReference type="CTD" id="35583"/>
<feature type="transmembrane region" description="Helical" evidence="7">
    <location>
        <begin position="570"/>
        <end position="593"/>
    </location>
</feature>
<evidence type="ECO:0000256" key="3">
    <source>
        <dbReference type="ARBA" id="ARBA00022989"/>
    </source>
</evidence>
<evidence type="ECO:0000256" key="7">
    <source>
        <dbReference type="SAM" id="Phobius"/>
    </source>
</evidence>
<feature type="region of interest" description="Disordered" evidence="6">
    <location>
        <begin position="180"/>
        <end position="207"/>
    </location>
</feature>
<reference evidence="10" key="1">
    <citation type="submission" date="2025-08" db="UniProtKB">
        <authorList>
            <consortium name="RefSeq"/>
        </authorList>
    </citation>
    <scope>IDENTIFICATION</scope>
    <source>
        <tissue evidence="10">Muscle</tissue>
    </source>
</reference>
<dbReference type="AlphaFoldDB" id="A0A6J3L8P8"/>
<dbReference type="GeneID" id="117239488"/>
<feature type="transmembrane region" description="Helical" evidence="7">
    <location>
        <begin position="501"/>
        <end position="518"/>
    </location>
</feature>
<accession>A0A6J3L8P8</accession>
<keyword evidence="5" id="KW-0325">Glycoprotein</keyword>
<sequence length="804" mass="91504">MKLNELVYWYQKKIGTYDKQQWEKTVEQHILEGFTHVPMRTAKLKTELIDVDLVRGSSFPKAKPKHGLSTVACLALQRLLLLPLYRKWWIQQTSLTIFTLFLLLYSLQLINMGIYFCQMAKDNESDIISTSEVLIPAIMMLTLCVVHSHIVSTHSGPTIGDGQNKQKIVRRLRHTRCRMGKSRTRQNLRLHKDSKSSQDTASEKASTVSDEVLTSVRFAKKVVIENSLTVSRSQEFLTAQASCDNEPMNVAVNHPLPINEASASHTQSNEVPDPNIKNIHQDDDGFESLNGNVSSDNDKSAARVPEKFKHRRELLKNNEERILWLEDSTSQQVLQSKFSAPELLKSQENSSNSEAETSNKMDKDQCLMGIGSREGRQQCESEEEGECEETVTNHLTEATTSATEWMGVTTNSDECSYSSELEESDLHNETNKNYGEFVEHPFSWEFELPPSIMLISNCASYDRVSCTIWTRRDIKKAELSVLDISSAIIARVESMPENMNYFYGGLILSVVLALIPSIKRLSDHVGMDNSSNVTSSLIPNDLTYVNLETYSDILAKVIDLTFGTTLWERIVVLISAFERLILSSLLFFLLAVAERTYKQRLLYAKLFSHLTSSRRARKSDLPHFRLNKVRNIKLWLSVRSYLKRRGPQRSVDVIVSAVFIVTLLLLSFVSLELIKDLESLHSRYNVEALFWSFSLGIFILRFMTLGTKINKKYRNLSVLITEQINLYLQIEQKPHKKEELMVANNVLKLAADLIKELECPFKISGLSANPYLYTITKVVLLSALSGVLSELLGFKLKLHKIKIK</sequence>
<feature type="transmembrane region" description="Helical" evidence="7">
    <location>
        <begin position="689"/>
        <end position="707"/>
    </location>
</feature>
<keyword evidence="4 7" id="KW-0472">Membrane</keyword>
<keyword evidence="10" id="KW-0238">DNA-binding</keyword>
<keyword evidence="2 7" id="KW-0812">Transmembrane</keyword>
<evidence type="ECO:0000256" key="5">
    <source>
        <dbReference type="ARBA" id="ARBA00023180"/>
    </source>
</evidence>
<evidence type="ECO:0000256" key="6">
    <source>
        <dbReference type="SAM" id="MobiDB-lite"/>
    </source>
</evidence>
<dbReference type="InterPro" id="IPR039775">
    <property type="entry name" value="PHTF1/2"/>
</dbReference>
<dbReference type="GO" id="GO:0016020">
    <property type="term" value="C:membrane"/>
    <property type="evidence" value="ECO:0007669"/>
    <property type="project" value="UniProtKB-SubCell"/>
</dbReference>
<dbReference type="GO" id="GO:0005783">
    <property type="term" value="C:endoplasmic reticulum"/>
    <property type="evidence" value="ECO:0007669"/>
    <property type="project" value="InterPro"/>
</dbReference>
<dbReference type="Pfam" id="PF12129">
    <property type="entry name" value="PHTF1-2_N"/>
    <property type="match status" value="1"/>
</dbReference>
<dbReference type="KEGG" id="bvk:117239488"/>
<dbReference type="Proteomes" id="UP000504631">
    <property type="component" value="Unplaced"/>
</dbReference>
<feature type="transmembrane region" description="Helical" evidence="7">
    <location>
        <begin position="651"/>
        <end position="669"/>
    </location>
</feature>
<proteinExistence type="predicted"/>
<keyword evidence="9" id="KW-1185">Reference proteome</keyword>
<evidence type="ECO:0000256" key="2">
    <source>
        <dbReference type="ARBA" id="ARBA00022692"/>
    </source>
</evidence>
<evidence type="ECO:0000256" key="4">
    <source>
        <dbReference type="ARBA" id="ARBA00023136"/>
    </source>
</evidence>
<evidence type="ECO:0000313" key="9">
    <source>
        <dbReference type="Proteomes" id="UP000504631"/>
    </source>
</evidence>
<dbReference type="RefSeq" id="XP_033360976.1">
    <property type="nucleotide sequence ID" value="XM_033505085.1"/>
</dbReference>
<feature type="compositionally biased region" description="Low complexity" evidence="6">
    <location>
        <begin position="346"/>
        <end position="356"/>
    </location>
</feature>
<dbReference type="PANTHER" id="PTHR12680">
    <property type="entry name" value="PUTATIVE HOMEODOMAIN TRANSCRIPTION FACTOR PHTF"/>
    <property type="match status" value="1"/>
</dbReference>